<dbReference type="Proteomes" id="UP000190750">
    <property type="component" value="Unassembled WGS sequence"/>
</dbReference>
<evidence type="ECO:0000256" key="1">
    <source>
        <dbReference type="SAM" id="Phobius"/>
    </source>
</evidence>
<evidence type="ECO:0000313" key="2">
    <source>
        <dbReference type="EMBL" id="OOV05641.1"/>
    </source>
</evidence>
<evidence type="ECO:0000313" key="3">
    <source>
        <dbReference type="Proteomes" id="UP000190750"/>
    </source>
</evidence>
<organism evidence="2 3">
    <name type="scientific">Rhodoferax fermentans</name>
    <dbReference type="NCBI Taxonomy" id="28066"/>
    <lineage>
        <taxon>Bacteria</taxon>
        <taxon>Pseudomonadati</taxon>
        <taxon>Pseudomonadota</taxon>
        <taxon>Betaproteobacteria</taxon>
        <taxon>Burkholderiales</taxon>
        <taxon>Comamonadaceae</taxon>
        <taxon>Rhodoferax</taxon>
    </lineage>
</organism>
<keyword evidence="3" id="KW-1185">Reference proteome</keyword>
<dbReference type="AlphaFoldDB" id="A0A1T1ANA6"/>
<dbReference type="STRING" id="28066.RF819_01985"/>
<dbReference type="EMBL" id="MTJN01000002">
    <property type="protein sequence ID" value="OOV05641.1"/>
    <property type="molecule type" value="Genomic_DNA"/>
</dbReference>
<comment type="caution">
    <text evidence="2">The sequence shown here is derived from an EMBL/GenBank/DDBJ whole genome shotgun (WGS) entry which is preliminary data.</text>
</comment>
<gene>
    <name evidence="2" type="ORF">RF819_01985</name>
</gene>
<accession>A0A1T1ANA6</accession>
<proteinExistence type="predicted"/>
<keyword evidence="1" id="KW-0472">Membrane</keyword>
<protein>
    <submittedName>
        <fullName evidence="2">Uncharacterized protein</fullName>
    </submittedName>
</protein>
<name>A0A1T1ANA6_RHOFE</name>
<feature type="transmembrane region" description="Helical" evidence="1">
    <location>
        <begin position="42"/>
        <end position="59"/>
    </location>
</feature>
<keyword evidence="1" id="KW-0812">Transmembrane</keyword>
<reference evidence="2 3" key="1">
    <citation type="submission" date="2017-01" db="EMBL/GenBank/DDBJ databases">
        <title>Genome sequencing of Rhodoferax fermentans JCM 7819.</title>
        <authorList>
            <person name="Kim Y.J."/>
            <person name="Farh M.E.-A."/>
            <person name="Yang D.-C."/>
        </authorList>
    </citation>
    <scope>NUCLEOTIDE SEQUENCE [LARGE SCALE GENOMIC DNA]</scope>
    <source>
        <strain evidence="2 3">JCM 7819</strain>
    </source>
</reference>
<sequence>MDSQIGGIMALIKCKECGSEISSEAKARPKCGAIPPKPTSRFTIFFGGLFAITVAMMVFKPGDTPPQPITQVSASPVQSKTARHPECAGNAEPEQCDKLRDEMANETPAQKKERLKKIADAEAIEAKAQKVAALEAKKEERAEKARKRKEGVTIGMSKQDALDSSWGRPNKVNRTTNAYGTHEQWVYDGGYLYFEGDTLTSIQN</sequence>
<keyword evidence="1" id="KW-1133">Transmembrane helix</keyword>